<keyword evidence="2" id="KW-1185">Reference proteome</keyword>
<dbReference type="SUPFAM" id="SSF54236">
    <property type="entry name" value="Ubiquitin-like"/>
    <property type="match status" value="1"/>
</dbReference>
<dbReference type="OrthoDB" id="7537057at2759"/>
<evidence type="ECO:0008006" key="3">
    <source>
        <dbReference type="Google" id="ProtNLM"/>
    </source>
</evidence>
<evidence type="ECO:0000313" key="2">
    <source>
        <dbReference type="Proteomes" id="UP000053766"/>
    </source>
</evidence>
<dbReference type="AlphaFoldDB" id="A0A0D8Y899"/>
<organism evidence="1 2">
    <name type="scientific">Dictyocaulus viviparus</name>
    <name type="common">Bovine lungworm</name>
    <dbReference type="NCBI Taxonomy" id="29172"/>
    <lineage>
        <taxon>Eukaryota</taxon>
        <taxon>Metazoa</taxon>
        <taxon>Ecdysozoa</taxon>
        <taxon>Nematoda</taxon>
        <taxon>Chromadorea</taxon>
        <taxon>Rhabditida</taxon>
        <taxon>Rhabditina</taxon>
        <taxon>Rhabditomorpha</taxon>
        <taxon>Strongyloidea</taxon>
        <taxon>Metastrongylidae</taxon>
        <taxon>Dictyocaulus</taxon>
    </lineage>
</organism>
<dbReference type="PANTHER" id="PTHR13248">
    <property type="entry name" value="TRANSCRIPTION ELONGATION FACTOR B POLYPEPTIDE 2"/>
    <property type="match status" value="1"/>
</dbReference>
<dbReference type="Gene3D" id="3.10.20.90">
    <property type="entry name" value="Phosphatidylinositol 3-kinase Catalytic Subunit, Chain A, domain 1"/>
    <property type="match status" value="1"/>
</dbReference>
<evidence type="ECO:0000313" key="1">
    <source>
        <dbReference type="EMBL" id="KJH53083.1"/>
    </source>
</evidence>
<dbReference type="STRING" id="29172.A0A0D8Y899"/>
<dbReference type="GO" id="GO:0030891">
    <property type="term" value="C:VCB complex"/>
    <property type="evidence" value="ECO:0007669"/>
    <property type="project" value="InterPro"/>
</dbReference>
<dbReference type="InterPro" id="IPR039049">
    <property type="entry name" value="ELOB"/>
</dbReference>
<reference evidence="2" key="2">
    <citation type="journal article" date="2016" name="Sci. Rep.">
        <title>Dictyocaulus viviparus genome, variome and transcriptome elucidate lungworm biology and support future intervention.</title>
        <authorList>
            <person name="McNulty S.N."/>
            <person name="Strube C."/>
            <person name="Rosa B.A."/>
            <person name="Martin J.C."/>
            <person name="Tyagi R."/>
            <person name="Choi Y.J."/>
            <person name="Wang Q."/>
            <person name="Hallsworth Pepin K."/>
            <person name="Zhang X."/>
            <person name="Ozersky P."/>
            <person name="Wilson R.K."/>
            <person name="Sternberg P.W."/>
            <person name="Gasser R.B."/>
            <person name="Mitreva M."/>
        </authorList>
    </citation>
    <scope>NUCLEOTIDE SEQUENCE [LARGE SCALE GENOMIC DNA]</scope>
    <source>
        <strain evidence="2">HannoverDv2000</strain>
    </source>
</reference>
<dbReference type="GO" id="GO:0006368">
    <property type="term" value="P:transcription elongation by RNA polymerase II"/>
    <property type="evidence" value="ECO:0007669"/>
    <property type="project" value="InterPro"/>
</dbReference>
<protein>
    <recommendedName>
        <fullName evidence="3">Ubiquitin-like domain-containing protein</fullName>
    </recommendedName>
</protein>
<dbReference type="Proteomes" id="UP000053766">
    <property type="component" value="Unassembled WGS sequence"/>
</dbReference>
<dbReference type="GO" id="GO:0070449">
    <property type="term" value="C:elongin complex"/>
    <property type="evidence" value="ECO:0007669"/>
    <property type="project" value="InterPro"/>
</dbReference>
<dbReference type="InterPro" id="IPR029071">
    <property type="entry name" value="Ubiquitin-like_domsf"/>
</dbReference>
<dbReference type="PANTHER" id="PTHR13248:SF4">
    <property type="entry name" value="ELONGIN B"/>
    <property type="match status" value="1"/>
</dbReference>
<sequence>MVHELFFEIVREKKHVFCDAKDSAPVLELKKIVEGVLKIPVSDQILVRLLDDTNTNFQPLDNKKTLAESGFNVNNAKAQTPAIVALMIKGEVAPIIDELSTPPPVPDAMRNETHSQE</sequence>
<proteinExistence type="predicted"/>
<accession>A0A0D8Y899</accession>
<name>A0A0D8Y899_DICVI</name>
<reference evidence="1 2" key="1">
    <citation type="submission" date="2013-11" db="EMBL/GenBank/DDBJ databases">
        <title>Draft genome of the bovine lungworm Dictyocaulus viviparus.</title>
        <authorList>
            <person name="Mitreva M."/>
        </authorList>
    </citation>
    <scope>NUCLEOTIDE SEQUENCE [LARGE SCALE GENOMIC DNA]</scope>
    <source>
        <strain evidence="1 2">HannoverDv2000</strain>
    </source>
</reference>
<dbReference type="EMBL" id="KN716156">
    <property type="protein sequence ID" value="KJH53083.1"/>
    <property type="molecule type" value="Genomic_DNA"/>
</dbReference>
<gene>
    <name evidence="1" type="ORF">DICVIV_00768</name>
</gene>